<dbReference type="PANTHER" id="PTHR24567:SF74">
    <property type="entry name" value="HTH-TYPE TRANSCRIPTIONAL REGULATOR ARCR"/>
    <property type="match status" value="1"/>
</dbReference>
<dbReference type="InterPro" id="IPR000595">
    <property type="entry name" value="cNMP-bd_dom"/>
</dbReference>
<evidence type="ECO:0000256" key="2">
    <source>
        <dbReference type="ARBA" id="ARBA00023125"/>
    </source>
</evidence>
<comment type="caution">
    <text evidence="6">The sequence shown here is derived from an EMBL/GenBank/DDBJ whole genome shotgun (WGS) entry which is preliminary data.</text>
</comment>
<dbReference type="eggNOG" id="COG0664">
    <property type="taxonomic scope" value="Bacteria"/>
</dbReference>
<keyword evidence="3" id="KW-0804">Transcription</keyword>
<dbReference type="InterPro" id="IPR014710">
    <property type="entry name" value="RmlC-like_jellyroll"/>
</dbReference>
<dbReference type="GO" id="GO:0003700">
    <property type="term" value="F:DNA-binding transcription factor activity"/>
    <property type="evidence" value="ECO:0007669"/>
    <property type="project" value="TreeGrafter"/>
</dbReference>
<dbReference type="STRING" id="76728.AQ490_06825"/>
<dbReference type="SMART" id="SM00100">
    <property type="entry name" value="cNMP"/>
    <property type="match status" value="1"/>
</dbReference>
<dbReference type="Pfam" id="PF13545">
    <property type="entry name" value="HTH_Crp_2"/>
    <property type="match status" value="1"/>
</dbReference>
<sequence length="212" mass="22555">MPLLAGLAEEALRAVRDGSVGRRHEAGHVLRAVGDPATHLLLLLDGRVSASATTPAGRVVRFGEWSAPCALDKVAVIDGGGHTATLTVEAPAQVLSLPRQRFLALVEDVAPVRRHVLRVLADHARTQQERWAATTTLPTEARLAAWLLRRAATGTSRIPLPGGQQHLADLLGVTRVTVNRALARLSQDGLITVQRGTVHVLAPELLELRAGG</sequence>
<dbReference type="SUPFAM" id="SSF46785">
    <property type="entry name" value="Winged helix' DNA-binding domain"/>
    <property type="match status" value="1"/>
</dbReference>
<evidence type="ECO:0000259" key="5">
    <source>
        <dbReference type="PROSITE" id="PS51063"/>
    </source>
</evidence>
<accession>A0A0T6LP18</accession>
<dbReference type="OrthoDB" id="3678076at2"/>
<dbReference type="InterPro" id="IPR012318">
    <property type="entry name" value="HTH_CRP"/>
</dbReference>
<organism evidence="6 7">
    <name type="scientific">Wenjunlia vitaminophila</name>
    <name type="common">Streptomyces vitaminophilus</name>
    <dbReference type="NCBI Taxonomy" id="76728"/>
    <lineage>
        <taxon>Bacteria</taxon>
        <taxon>Bacillati</taxon>
        <taxon>Actinomycetota</taxon>
        <taxon>Actinomycetes</taxon>
        <taxon>Kitasatosporales</taxon>
        <taxon>Streptomycetaceae</taxon>
        <taxon>Wenjunlia</taxon>
    </lineage>
</organism>
<dbReference type="PANTHER" id="PTHR24567">
    <property type="entry name" value="CRP FAMILY TRANSCRIPTIONAL REGULATORY PROTEIN"/>
    <property type="match status" value="1"/>
</dbReference>
<name>A0A0T6LP18_WENVI</name>
<evidence type="ECO:0000256" key="1">
    <source>
        <dbReference type="ARBA" id="ARBA00023015"/>
    </source>
</evidence>
<proteinExistence type="predicted"/>
<protein>
    <recommendedName>
        <fullName evidence="8">Crp/Fnr family transcriptional regulator</fullName>
    </recommendedName>
</protein>
<dbReference type="SMART" id="SM00419">
    <property type="entry name" value="HTH_CRP"/>
    <property type="match status" value="1"/>
</dbReference>
<dbReference type="InterPro" id="IPR018490">
    <property type="entry name" value="cNMP-bd_dom_sf"/>
</dbReference>
<dbReference type="EMBL" id="LLZU01000036">
    <property type="protein sequence ID" value="KRV47599.1"/>
    <property type="molecule type" value="Genomic_DNA"/>
</dbReference>
<dbReference type="CDD" id="cd00038">
    <property type="entry name" value="CAP_ED"/>
    <property type="match status" value="1"/>
</dbReference>
<feature type="domain" description="Cyclic nucleotide-binding" evidence="4">
    <location>
        <begin position="3"/>
        <end position="123"/>
    </location>
</feature>
<dbReference type="RefSeq" id="WP_018386194.1">
    <property type="nucleotide sequence ID" value="NZ_LLZU01000036.1"/>
</dbReference>
<keyword evidence="7" id="KW-1185">Reference proteome</keyword>
<feature type="domain" description="HTH crp-type" evidence="5">
    <location>
        <begin position="137"/>
        <end position="204"/>
    </location>
</feature>
<dbReference type="PROSITE" id="PS51063">
    <property type="entry name" value="HTH_CRP_2"/>
    <property type="match status" value="1"/>
</dbReference>
<dbReference type="GO" id="GO:0005829">
    <property type="term" value="C:cytosol"/>
    <property type="evidence" value="ECO:0007669"/>
    <property type="project" value="TreeGrafter"/>
</dbReference>
<dbReference type="PROSITE" id="PS50042">
    <property type="entry name" value="CNMP_BINDING_3"/>
    <property type="match status" value="1"/>
</dbReference>
<reference evidence="6 7" key="1">
    <citation type="submission" date="2015-10" db="EMBL/GenBank/DDBJ databases">
        <title>Draft genome sequence of pyrrolomycin-producing Streptomyces vitaminophilus.</title>
        <authorList>
            <person name="Graham D.E."/>
            <person name="Mahan K.M."/>
            <person name="Klingeman D.M."/>
            <person name="Hettich R.L."/>
            <person name="Parry R.J."/>
        </authorList>
    </citation>
    <scope>NUCLEOTIDE SEQUENCE [LARGE SCALE GENOMIC DNA]</scope>
    <source>
        <strain evidence="6 7">ATCC 31673</strain>
    </source>
</reference>
<dbReference type="Proteomes" id="UP000050867">
    <property type="component" value="Unassembled WGS sequence"/>
</dbReference>
<dbReference type="SUPFAM" id="SSF51206">
    <property type="entry name" value="cAMP-binding domain-like"/>
    <property type="match status" value="1"/>
</dbReference>
<dbReference type="AlphaFoldDB" id="A0A0T6LP18"/>
<dbReference type="InterPro" id="IPR036388">
    <property type="entry name" value="WH-like_DNA-bd_sf"/>
</dbReference>
<keyword evidence="1" id="KW-0805">Transcription regulation</keyword>
<dbReference type="GO" id="GO:0003677">
    <property type="term" value="F:DNA binding"/>
    <property type="evidence" value="ECO:0007669"/>
    <property type="project" value="UniProtKB-KW"/>
</dbReference>
<evidence type="ECO:0000256" key="3">
    <source>
        <dbReference type="ARBA" id="ARBA00023163"/>
    </source>
</evidence>
<dbReference type="Gene3D" id="2.60.120.10">
    <property type="entry name" value="Jelly Rolls"/>
    <property type="match status" value="1"/>
</dbReference>
<evidence type="ECO:0008006" key="8">
    <source>
        <dbReference type="Google" id="ProtNLM"/>
    </source>
</evidence>
<evidence type="ECO:0000313" key="7">
    <source>
        <dbReference type="Proteomes" id="UP000050867"/>
    </source>
</evidence>
<evidence type="ECO:0000313" key="6">
    <source>
        <dbReference type="EMBL" id="KRV47599.1"/>
    </source>
</evidence>
<dbReference type="Pfam" id="PF00027">
    <property type="entry name" value="cNMP_binding"/>
    <property type="match status" value="1"/>
</dbReference>
<dbReference type="InterPro" id="IPR036390">
    <property type="entry name" value="WH_DNA-bd_sf"/>
</dbReference>
<evidence type="ECO:0000259" key="4">
    <source>
        <dbReference type="PROSITE" id="PS50042"/>
    </source>
</evidence>
<keyword evidence="2" id="KW-0238">DNA-binding</keyword>
<dbReference type="Gene3D" id="1.10.10.10">
    <property type="entry name" value="Winged helix-like DNA-binding domain superfamily/Winged helix DNA-binding domain"/>
    <property type="match status" value="1"/>
</dbReference>
<gene>
    <name evidence="6" type="ORF">AQ490_06825</name>
</gene>
<dbReference type="InterPro" id="IPR050397">
    <property type="entry name" value="Env_Response_Regulators"/>
</dbReference>